<evidence type="ECO:0000313" key="2">
    <source>
        <dbReference type="EMBL" id="KXZ48665.1"/>
    </source>
</evidence>
<keyword evidence="3" id="KW-1185">Reference proteome</keyword>
<proteinExistence type="predicted"/>
<dbReference type="Proteomes" id="UP000075714">
    <property type="component" value="Unassembled WGS sequence"/>
</dbReference>
<evidence type="ECO:0000256" key="1">
    <source>
        <dbReference type="SAM" id="MobiDB-lite"/>
    </source>
</evidence>
<name>A0A150GGD6_GONPE</name>
<dbReference type="OrthoDB" id="10261452at2759"/>
<feature type="compositionally biased region" description="Basic residues" evidence="1">
    <location>
        <begin position="1"/>
        <end position="11"/>
    </location>
</feature>
<dbReference type="EMBL" id="LSYV01000027">
    <property type="protein sequence ID" value="KXZ48665.1"/>
    <property type="molecule type" value="Genomic_DNA"/>
</dbReference>
<accession>A0A150GGD6</accession>
<feature type="compositionally biased region" description="Basic and acidic residues" evidence="1">
    <location>
        <begin position="12"/>
        <end position="25"/>
    </location>
</feature>
<feature type="region of interest" description="Disordered" evidence="1">
    <location>
        <begin position="1"/>
        <end position="28"/>
    </location>
</feature>
<dbReference type="AlphaFoldDB" id="A0A150GGD6"/>
<evidence type="ECO:0008006" key="4">
    <source>
        <dbReference type="Google" id="ProtNLM"/>
    </source>
</evidence>
<protein>
    <recommendedName>
        <fullName evidence="4">Brix domain-containing protein</fullName>
    </recommendedName>
</protein>
<organism evidence="2 3">
    <name type="scientific">Gonium pectorale</name>
    <name type="common">Green alga</name>
    <dbReference type="NCBI Taxonomy" id="33097"/>
    <lineage>
        <taxon>Eukaryota</taxon>
        <taxon>Viridiplantae</taxon>
        <taxon>Chlorophyta</taxon>
        <taxon>core chlorophytes</taxon>
        <taxon>Chlorophyceae</taxon>
        <taxon>CS clade</taxon>
        <taxon>Chlamydomonadales</taxon>
        <taxon>Volvocaceae</taxon>
        <taxon>Gonium</taxon>
    </lineage>
</organism>
<sequence length="65" mass="7365">MAKTRRRKKRTHVDTDTAEGKKPDPKTFVFKRGKQGAILADLEQDMRRMLLPNTAANLRGSLKVA</sequence>
<dbReference type="STRING" id="33097.A0A150GGD6"/>
<evidence type="ECO:0000313" key="3">
    <source>
        <dbReference type="Proteomes" id="UP000075714"/>
    </source>
</evidence>
<reference evidence="3" key="1">
    <citation type="journal article" date="2016" name="Nat. Commun.">
        <title>The Gonium pectorale genome demonstrates co-option of cell cycle regulation during the evolution of multicellularity.</title>
        <authorList>
            <person name="Hanschen E.R."/>
            <person name="Marriage T.N."/>
            <person name="Ferris P.J."/>
            <person name="Hamaji T."/>
            <person name="Toyoda A."/>
            <person name="Fujiyama A."/>
            <person name="Neme R."/>
            <person name="Noguchi H."/>
            <person name="Minakuchi Y."/>
            <person name="Suzuki M."/>
            <person name="Kawai-Toyooka H."/>
            <person name="Smith D.R."/>
            <person name="Sparks H."/>
            <person name="Anderson J."/>
            <person name="Bakaric R."/>
            <person name="Luria V."/>
            <person name="Karger A."/>
            <person name="Kirschner M.W."/>
            <person name="Durand P.M."/>
            <person name="Michod R.E."/>
            <person name="Nozaki H."/>
            <person name="Olson B.J."/>
        </authorList>
    </citation>
    <scope>NUCLEOTIDE SEQUENCE [LARGE SCALE GENOMIC DNA]</scope>
    <source>
        <strain evidence="3">NIES-2863</strain>
    </source>
</reference>
<gene>
    <name evidence="2" type="ORF">GPECTOR_26g568</name>
</gene>
<comment type="caution">
    <text evidence="2">The sequence shown here is derived from an EMBL/GenBank/DDBJ whole genome shotgun (WGS) entry which is preliminary data.</text>
</comment>